<protein>
    <submittedName>
        <fullName evidence="1">18510_t:CDS:1</fullName>
    </submittedName>
</protein>
<dbReference type="EMBL" id="CAJVPV010008943">
    <property type="protein sequence ID" value="CAG8636513.1"/>
    <property type="molecule type" value="Genomic_DNA"/>
</dbReference>
<evidence type="ECO:0000313" key="1">
    <source>
        <dbReference type="EMBL" id="CAG8636513.1"/>
    </source>
</evidence>
<dbReference type="OrthoDB" id="2313785at2759"/>
<organism evidence="1 2">
    <name type="scientific">Acaulospora morrowiae</name>
    <dbReference type="NCBI Taxonomy" id="94023"/>
    <lineage>
        <taxon>Eukaryota</taxon>
        <taxon>Fungi</taxon>
        <taxon>Fungi incertae sedis</taxon>
        <taxon>Mucoromycota</taxon>
        <taxon>Glomeromycotina</taxon>
        <taxon>Glomeromycetes</taxon>
        <taxon>Diversisporales</taxon>
        <taxon>Acaulosporaceae</taxon>
        <taxon>Acaulospora</taxon>
    </lineage>
</organism>
<reference evidence="1" key="1">
    <citation type="submission" date="2021-06" db="EMBL/GenBank/DDBJ databases">
        <authorList>
            <person name="Kallberg Y."/>
            <person name="Tangrot J."/>
            <person name="Rosling A."/>
        </authorList>
    </citation>
    <scope>NUCLEOTIDE SEQUENCE</scope>
    <source>
        <strain evidence="1">CL551</strain>
    </source>
</reference>
<keyword evidence="2" id="KW-1185">Reference proteome</keyword>
<dbReference type="AlphaFoldDB" id="A0A9N9DIR3"/>
<feature type="non-terminal residue" evidence="1">
    <location>
        <position position="1"/>
    </location>
</feature>
<name>A0A9N9DIR3_9GLOM</name>
<comment type="caution">
    <text evidence="1">The sequence shown here is derived from an EMBL/GenBank/DDBJ whole genome shotgun (WGS) entry which is preliminary data.</text>
</comment>
<feature type="non-terminal residue" evidence="1">
    <location>
        <position position="991"/>
    </location>
</feature>
<accession>A0A9N9DIR3</accession>
<sequence length="991" mass="116071">YGITQDTTGQYMIVLEDSYFIRYKIFGECAQCGRYNTSEAWCQSCDTYKATQGWTSGNKDIDNCIKEIQLKAIKYENVIEWIPFNRLSNLQKVDESRFQALWLDGIRKAKNYTRLRTLPCSVELKKFDCLQVDALEFIRNNNKVYGITQDTTGQYMIVFEDSYFIRYKIFGECTQCERYNTSTAWCQSCDPFKTTQGWTSGNKDVDNCIKEVQLEATEYEDVIEWIPFNRLSEFRNIGETEFQALWLDGIRKIKNNTQSRALSCSVELKKFNGLQADALEFIRNFKNCIQLKDSKHKIYGITQDTTGQYMIVLEDSYFIRYKIFGECAQCERYNTSEAWCQSCDPFKTTEGWTSGNNDIDNCIKEFQLKTIKYENVIEWIPFNRLSNLQKVDDESRFQALWLDGVRKSKNHTRLRTLPCLVELKKFDGLQVDALEFIRNFKYYIQSNDLNYKVHGITQHAEINQYMIVFSYMRYTEYGGCKQCKRHNTAFTWCRSCDHFKTTQVWTSGNNDIDNYIKEIQLKATDYEDVIEWIPFNRLFEFRNIGGAEFQALWLDGIRKIKNNTQSRTSSCIVELKKFNGLQVDALEFIRNDIKHKIYGITRDTAGQYMIVWDDFYSTRCRIYGECAQCERYNTSEAWCQSCDPYKTTQGWTSGNNGIDNSIKELQLSATRHEDVIEWISFNRLINLRKIGETTLIAIWLDGIRKVENNAQSRSSSHIVELKALDNPQINALNFIRKFKNQNKEYKVYGITQDISTQYMVVVNFTFIGDKKITQGWTSESINIDNCIKEFQSIATEYDEVIEWISFDRLSNIREIGKGGFGCVYSAIWLDGKRKILNNGKEFIQSRTQSYTVALKLCPVLKQGTPDFYVDFANLCMNSDPQKRPTAKIIFQKLEKWYGFIEELDEIEIDEDDMSVIDLDKVDEPEKVEISNKFWESDEIVKQLPITLQKHQDVTYTSQFIDTYYISQQYNKLVKSDNLSQQHDESIDISTT</sequence>
<evidence type="ECO:0000313" key="2">
    <source>
        <dbReference type="Proteomes" id="UP000789342"/>
    </source>
</evidence>
<gene>
    <name evidence="1" type="ORF">AMORRO_LOCUS9328</name>
</gene>
<dbReference type="Proteomes" id="UP000789342">
    <property type="component" value="Unassembled WGS sequence"/>
</dbReference>
<proteinExistence type="predicted"/>